<dbReference type="AlphaFoldDB" id="A0A0F9HEI0"/>
<dbReference type="EMBL" id="LAZR01022950">
    <property type="protein sequence ID" value="KKL80120.1"/>
    <property type="molecule type" value="Genomic_DNA"/>
</dbReference>
<reference evidence="1" key="1">
    <citation type="journal article" date="2015" name="Nature">
        <title>Complex archaea that bridge the gap between prokaryotes and eukaryotes.</title>
        <authorList>
            <person name="Spang A."/>
            <person name="Saw J.H."/>
            <person name="Jorgensen S.L."/>
            <person name="Zaremba-Niedzwiedzka K."/>
            <person name="Martijn J."/>
            <person name="Lind A.E."/>
            <person name="van Eijk R."/>
            <person name="Schleper C."/>
            <person name="Guy L."/>
            <person name="Ettema T.J."/>
        </authorList>
    </citation>
    <scope>NUCLEOTIDE SEQUENCE</scope>
</reference>
<name>A0A0F9HEI0_9ZZZZ</name>
<organism evidence="1">
    <name type="scientific">marine sediment metagenome</name>
    <dbReference type="NCBI Taxonomy" id="412755"/>
    <lineage>
        <taxon>unclassified sequences</taxon>
        <taxon>metagenomes</taxon>
        <taxon>ecological metagenomes</taxon>
    </lineage>
</organism>
<accession>A0A0F9HEI0</accession>
<evidence type="ECO:0000313" key="1">
    <source>
        <dbReference type="EMBL" id="KKL80120.1"/>
    </source>
</evidence>
<comment type="caution">
    <text evidence="1">The sequence shown here is derived from an EMBL/GenBank/DDBJ whole genome shotgun (WGS) entry which is preliminary data.</text>
</comment>
<sequence>MRVFKLITKLLEASGGDGHLDVRIDAGIPIPIEELFEIESGKGFLLLIPKKKEETKDEV</sequence>
<protein>
    <submittedName>
        <fullName evidence="1">Uncharacterized protein</fullName>
    </submittedName>
</protein>
<proteinExistence type="predicted"/>
<gene>
    <name evidence="1" type="ORF">LCGC14_2007910</name>
</gene>